<name>D3AQT2_9FIRM</name>
<dbReference type="Proteomes" id="UP000004968">
    <property type="component" value="Unassembled WGS sequence"/>
</dbReference>
<accession>D3AQT2</accession>
<proteinExistence type="predicted"/>
<sequence>MILSIRRTCPLWAIGVQSGQSQEKIMKKEDSRNHAPGNRAADCSGFCMPMKHDKPIF</sequence>
<gene>
    <name evidence="1" type="ORF">CLOSTHATH_05988</name>
</gene>
<comment type="caution">
    <text evidence="1">The sequence shown here is derived from an EMBL/GenBank/DDBJ whole genome shotgun (WGS) entry which is preliminary data.</text>
</comment>
<evidence type="ECO:0000313" key="2">
    <source>
        <dbReference type="Proteomes" id="UP000004968"/>
    </source>
</evidence>
<dbReference type="EMBL" id="ACIO01000671">
    <property type="protein sequence ID" value="EFC95826.1"/>
    <property type="molecule type" value="Genomic_DNA"/>
</dbReference>
<evidence type="ECO:0000313" key="1">
    <source>
        <dbReference type="EMBL" id="EFC95826.1"/>
    </source>
</evidence>
<protein>
    <submittedName>
        <fullName evidence="1">Uncharacterized protein</fullName>
    </submittedName>
</protein>
<organism evidence="1 2">
    <name type="scientific">Hungatella hathewayi DSM 13479</name>
    <dbReference type="NCBI Taxonomy" id="566550"/>
    <lineage>
        <taxon>Bacteria</taxon>
        <taxon>Bacillati</taxon>
        <taxon>Bacillota</taxon>
        <taxon>Clostridia</taxon>
        <taxon>Lachnospirales</taxon>
        <taxon>Lachnospiraceae</taxon>
        <taxon>Hungatella</taxon>
    </lineage>
</organism>
<dbReference type="HOGENOM" id="CLU_211509_0_0_9"/>
<reference evidence="1 2" key="1">
    <citation type="submission" date="2010-01" db="EMBL/GenBank/DDBJ databases">
        <authorList>
            <person name="Weinstock G."/>
            <person name="Sodergren E."/>
            <person name="Clifton S."/>
            <person name="Fulton L."/>
            <person name="Fulton B."/>
            <person name="Courtney L."/>
            <person name="Fronick C."/>
            <person name="Harrison M."/>
            <person name="Strong C."/>
            <person name="Farmer C."/>
            <person name="Delahaunty K."/>
            <person name="Markovic C."/>
            <person name="Hall O."/>
            <person name="Minx P."/>
            <person name="Tomlinson C."/>
            <person name="Mitreva M."/>
            <person name="Nelson J."/>
            <person name="Hou S."/>
            <person name="Wollam A."/>
            <person name="Pepin K.H."/>
            <person name="Johnson M."/>
            <person name="Bhonagiri V."/>
            <person name="Nash W.E."/>
            <person name="Warren W."/>
            <person name="Chinwalla A."/>
            <person name="Mardis E.R."/>
            <person name="Wilson R.K."/>
        </authorList>
    </citation>
    <scope>NUCLEOTIDE SEQUENCE [LARGE SCALE GENOMIC DNA]</scope>
    <source>
        <strain evidence="1 2">DSM 13479</strain>
    </source>
</reference>
<dbReference type="AlphaFoldDB" id="D3AQT2"/>